<dbReference type="EMBL" id="HE793032">
    <property type="protein sequence ID" value="CCG56204.1"/>
    <property type="molecule type" value="Genomic_DNA"/>
</dbReference>
<evidence type="ECO:0000256" key="1">
    <source>
        <dbReference type="SAM" id="Phobius"/>
    </source>
</evidence>
<reference evidence="2 3" key="1">
    <citation type="journal article" date="2012" name="BMC Genomics">
        <title>Comparative genomics of Brachyspira pilosicoli strains: genome rearrangements, reductions and correlation of genetic compliment with phenotypic diversity.</title>
        <authorList>
            <person name="Mappley L.J."/>
            <person name="Black M.L."/>
            <person name="Abuoun M."/>
            <person name="Darby A.C."/>
            <person name="Woodward M.J."/>
            <person name="Parkhill J."/>
            <person name="Turner A.K."/>
            <person name="Bellgard M.I."/>
            <person name="La T."/>
            <person name="Phillips N.D."/>
            <person name="La Ragione R.M."/>
            <person name="Hampson D.J."/>
        </authorList>
    </citation>
    <scope>NUCLEOTIDE SEQUENCE [LARGE SCALE GENOMIC DNA]</scope>
    <source>
        <strain evidence="2">WesB</strain>
    </source>
</reference>
<dbReference type="HOGENOM" id="CLU_2080266_0_0_12"/>
<dbReference type="KEGG" id="bpw:WESB_0734"/>
<keyword evidence="1" id="KW-1133">Transmembrane helix</keyword>
<gene>
    <name evidence="2" type="ORF">WESB_0734</name>
</gene>
<evidence type="ECO:0000313" key="2">
    <source>
        <dbReference type="EMBL" id="CCG56204.1"/>
    </source>
</evidence>
<sequence length="117" mass="13919">MILLSKLVSIFTNKNTYIVILLIIVISFVIFFFGKMNSYKNKIIKLENTIEYLEITNRVLHKEYIIQQDKIKLLSTYSNSTKIIDNLNKKQLNKEHRYAIDNVSNDFYNYFNILSNN</sequence>
<name>K0JH44_BRAPL</name>
<protein>
    <submittedName>
        <fullName evidence="2">Unclassified</fullName>
    </submittedName>
</protein>
<feature type="transmembrane region" description="Helical" evidence="1">
    <location>
        <begin position="16"/>
        <end position="34"/>
    </location>
</feature>
<keyword evidence="1" id="KW-0812">Transmembrane</keyword>
<proteinExistence type="predicted"/>
<evidence type="ECO:0000313" key="3">
    <source>
        <dbReference type="Proteomes" id="UP000003759"/>
    </source>
</evidence>
<keyword evidence="1" id="KW-0472">Membrane</keyword>
<organism evidence="2 3">
    <name type="scientific">Brachyspira pilosicoli WesB</name>
    <dbReference type="NCBI Taxonomy" id="1161918"/>
    <lineage>
        <taxon>Bacteria</taxon>
        <taxon>Pseudomonadati</taxon>
        <taxon>Spirochaetota</taxon>
        <taxon>Spirochaetia</taxon>
        <taxon>Brachyspirales</taxon>
        <taxon>Brachyspiraceae</taxon>
        <taxon>Brachyspira</taxon>
    </lineage>
</organism>
<dbReference type="Proteomes" id="UP000003759">
    <property type="component" value="Chromosome"/>
</dbReference>
<accession>K0JH44</accession>
<dbReference type="AlphaFoldDB" id="K0JH44"/>